<dbReference type="NCBIfam" id="TIGR03696">
    <property type="entry name" value="Rhs_assc_core"/>
    <property type="match status" value="1"/>
</dbReference>
<dbReference type="InterPro" id="IPR022385">
    <property type="entry name" value="Rhs_assc_core"/>
</dbReference>
<keyword evidence="2" id="KW-0964">Secreted</keyword>
<keyword evidence="3" id="KW-0677">Repeat</keyword>
<accession>A0A658R653</accession>
<protein>
    <submittedName>
        <fullName evidence="7">FG-GAP/YD repeat-containing protein</fullName>
    </submittedName>
</protein>
<feature type="compositionally biased region" description="Pro residues" evidence="5">
    <location>
        <begin position="1933"/>
        <end position="1943"/>
    </location>
</feature>
<sequence length="2153" mass="234261">MADSSTIVPTDNVSGITPGLIEGGAFSVSHDGAANYTLPLWVPAGKLGIQPELALRYSSRGGNGPLGVGWILTGIPQIRRSRKTFPDDGVEEPIQFDQSDPFTFDGERLVLVGGVHGVDGAEYRTKRDTFTKIILHDVDSAPDGTILGPTWFEVFQKDGRIFVFGGVGGEDLGSRFEGTAQHLTPQILIPTSQTTPQDVWNSVYLTDVPVRFAWSLSSVRDRAGNTLLIGYDGYPSNPGGPLPARDYVPTKMVYTGNQADGKPALRSVEFVWEDRPDAQSTVMSGLRIPQNKRLKELRMSGPDPTSTDPQNISLLRRYTLSYQTNSVSGRSLLASIQEFDGSGIGKPPHSFEYERGQSTFREIPTGLQDAPGQGPVWGIKTTPQGRSPLPGRIRVADFNGDGRDDILYVPRSDPNHFYILLSDPSSPTGFSAPFPTGIPVPAGTFDPLNNPESERVFVFPDAAGDWMNIFVLDDSVIGIPTYRVYHCGTDHSGVAGAPGNFLVFEGNSVPPLFTPGQPIAGSIEVVDLDGDGLPDLFHADTGKNPAFPQWYARANLGGNLNFGPEVLSLADCPQTQLYANLDGGNRASVLFDDSLTTGGDPRFSAAQFQRQGTNFQVKSSLTTLLRDQSYIFGDFTGIGLPSAFSVGNPAFSDPTLAENSGGGFSTPIPFVEPLVQQPPGFQPALRVIDSYQDGTAQLLVRTRTVVQTNDAMFVLRWNGSSFTPALLPFTSTWNLNYPEQFDVFEVFDWDGNGLDDVVMFSNGQLRVFVRDGHKADMLTAVVDGRGARIGVTYAPISDPSVHTAGFGYVYPQRAVSGKVWVVSSHLDDDSLGGVNTYQLRYEGGIEDVTGIGFLGFHARTVQHAETGITTRTTYYPEFIGWNGMYPMLGLPMTEETHVPLGNGVEHRTTCQTTYSMRPIVAQVPYFVFPNTIVEENVELANGVPTMPVRRRTISQDMDAYGNVTTYSETWSDGNKHTATSTYSNDPNTWLIGLLTMLVEQSTTPNGMTQTRKRAYEYDAQGLRSREIIEPGPPGPNGYLPLGPQPDGIKTLYRSIDRYPNGNIYRIVEEETTASMGAKRSRTIIYDDLEEQFAVEVDNALGHRLRATFHPGFGVVASLEDPNGVRRVRQYDGFGRFRHETSPDGADVTANYIDLSGGLLQVTVATAGGSQVLSVFDVLGRLVKETVYARDDGLPTVREIQYDGLGRVAKASRSHFATDPPDFDTFSYDGLSRPTGWLGPDGSTTSNEYRGEWVISTDGNKNATAVRIDNLDRVIFCTDRDAAFVGQVPGPSGTTYEHGPFDTVVAVTDIANNVTKATSDRLGRIVDLVDPDRGHRAFSFNAFGDLAQETKAGSQVTSYQYDPVGRLYWIQDVVDGDVKYTWDTAADGIGKVAQIDAPASGVTTAYAYDTAGRLTQKTWTIGSDKYSIVRGFDPFGRISSITYPKVGTKKPFVLGYRYGNFGQLLTAADTANGGQRFWTFGGMDATGLFGQALLGNGLRDVRNEDPGRPQALKSIVTVNAKGKVLRNLTYKFDPNFNVQGRDDKVLGTKEKFEYDAFNRLIRWTWKGVPGTRRIRWDYDDIGNILKRAVELGPGRDLTYTYNPSVAGPHAVVSTTLGSYQYDLRGNQVAGPGRTVRYGRIDLPTRITHTSGAHKGAIDFTYDGETNRVRSVDSTTHITSDTVDGLYEFRRPNGKSRTSGKHIFTIPVLGRPIAQRIWTIARKALTADEVRYLHADHQGSIDLVTDAKGKPVERLKYDPFGRRVSPKDPSKRPGPLKADLHTGFTGHEHVDDGWNLIDMKGRFYDPVLGRFLTPDPFTPRPLNPQSWNRYAYVLNNPLTLRDPSGFNGSDDDSGSTKDNDTDSASGHASPSDTRSGAPSPQYSDTKGNPSYSSTKHEGEIPKNGETVYAPGITTMQQCLADAKCADAHVITRTENPPPPPPPPPQRNDDGYGGAGLSGPPPNPRMAPEHTSNTGPHASDLMTRVGRAAKADVQWAMAALPGYGGRSVASIYAEMAAKWPFAISPFPYGVYAIVGTEGEFKHAKGEAACIAGYDPAIGFHVSLLAGGGLGREKSVSALREWTLISSSGLKPSETLLLGEKSTNVGGVGGWKAIGQSSVGGYAFFPVFELDHWIEVFVGAGVSISQSLDNHEKLERQ</sequence>
<dbReference type="GO" id="GO:0005737">
    <property type="term" value="C:cytoplasm"/>
    <property type="evidence" value="ECO:0007669"/>
    <property type="project" value="InterPro"/>
</dbReference>
<dbReference type="SUPFAM" id="SSF69318">
    <property type="entry name" value="Integrin alpha N-terminal domain"/>
    <property type="match status" value="1"/>
</dbReference>
<dbReference type="InterPro" id="IPR056823">
    <property type="entry name" value="TEN-like_YD-shell"/>
</dbReference>
<dbReference type="InterPro" id="IPR050708">
    <property type="entry name" value="T6SS_VgrG/RHS"/>
</dbReference>
<dbReference type="PANTHER" id="PTHR32305:SF15">
    <property type="entry name" value="PROTEIN RHSA-RELATED"/>
    <property type="match status" value="1"/>
</dbReference>
<dbReference type="OrthoDB" id="5445630at2"/>
<dbReference type="InterPro" id="IPR028994">
    <property type="entry name" value="Integrin_alpha_N"/>
</dbReference>
<name>A0A658R653_9BURK</name>
<feature type="region of interest" description="Disordered" evidence="5">
    <location>
        <begin position="1839"/>
        <end position="1904"/>
    </location>
</feature>
<dbReference type="Pfam" id="PF25023">
    <property type="entry name" value="TEN_YD-shell"/>
    <property type="match status" value="1"/>
</dbReference>
<dbReference type="Pfam" id="PF03534">
    <property type="entry name" value="SpvB"/>
    <property type="match status" value="1"/>
</dbReference>
<dbReference type="Gene3D" id="2.180.10.10">
    <property type="entry name" value="RHS repeat-associated core"/>
    <property type="match status" value="2"/>
</dbReference>
<organism evidence="7 8">
    <name type="scientific">Caballeronia concitans</name>
    <dbReference type="NCBI Taxonomy" id="1777133"/>
    <lineage>
        <taxon>Bacteria</taxon>
        <taxon>Pseudomonadati</taxon>
        <taxon>Pseudomonadota</taxon>
        <taxon>Betaproteobacteria</taxon>
        <taxon>Burkholderiales</taxon>
        <taxon>Burkholderiaceae</taxon>
        <taxon>Caballeronia</taxon>
    </lineage>
</organism>
<dbReference type="Proteomes" id="UP000198263">
    <property type="component" value="Unassembled WGS sequence"/>
</dbReference>
<keyword evidence="4" id="KW-0843">Virulence</keyword>
<dbReference type="InterPro" id="IPR003284">
    <property type="entry name" value="Sal_SpvB"/>
</dbReference>
<dbReference type="NCBIfam" id="TIGR01643">
    <property type="entry name" value="YD_repeat_2x"/>
    <property type="match status" value="1"/>
</dbReference>
<dbReference type="InterPro" id="IPR006530">
    <property type="entry name" value="YD"/>
</dbReference>
<evidence type="ECO:0000259" key="6">
    <source>
        <dbReference type="Pfam" id="PF25023"/>
    </source>
</evidence>
<dbReference type="RefSeq" id="WP_087129139.1">
    <property type="nucleotide sequence ID" value="NZ_FCNV02000027.1"/>
</dbReference>
<comment type="caution">
    <text evidence="7">The sequence shown here is derived from an EMBL/GenBank/DDBJ whole genome shotgun (WGS) entry which is preliminary data.</text>
</comment>
<comment type="subcellular location">
    <subcellularLocation>
        <location evidence="1">Secreted</location>
    </subcellularLocation>
</comment>
<gene>
    <name evidence="7" type="ORF">AWB72_05586</name>
</gene>
<feature type="region of interest" description="Disordered" evidence="5">
    <location>
        <begin position="1928"/>
        <end position="1977"/>
    </location>
</feature>
<feature type="compositionally biased region" description="Polar residues" evidence="5">
    <location>
        <begin position="1860"/>
        <end position="1891"/>
    </location>
</feature>
<keyword evidence="8" id="KW-1185">Reference proteome</keyword>
<feature type="region of interest" description="Disordered" evidence="5">
    <location>
        <begin position="1757"/>
        <end position="1778"/>
    </location>
</feature>
<dbReference type="GO" id="GO:0005576">
    <property type="term" value="C:extracellular region"/>
    <property type="evidence" value="ECO:0007669"/>
    <property type="project" value="UniProtKB-SubCell"/>
</dbReference>
<reference evidence="7 8" key="1">
    <citation type="submission" date="2016-01" db="EMBL/GenBank/DDBJ databases">
        <authorList>
            <person name="Peeters C."/>
        </authorList>
    </citation>
    <scope>NUCLEOTIDE SEQUENCE [LARGE SCALE GENOMIC DNA]</scope>
    <source>
        <strain evidence="7">LMG 29315</strain>
    </source>
</reference>
<feature type="domain" description="Teneurin-like YD-shell" evidence="6">
    <location>
        <begin position="1729"/>
        <end position="1835"/>
    </location>
</feature>
<dbReference type="PANTHER" id="PTHR32305">
    <property type="match status" value="1"/>
</dbReference>
<evidence type="ECO:0000256" key="3">
    <source>
        <dbReference type="ARBA" id="ARBA00022737"/>
    </source>
</evidence>
<proteinExistence type="predicted"/>
<evidence type="ECO:0000256" key="4">
    <source>
        <dbReference type="ARBA" id="ARBA00023026"/>
    </source>
</evidence>
<evidence type="ECO:0000313" key="8">
    <source>
        <dbReference type="Proteomes" id="UP000198263"/>
    </source>
</evidence>
<dbReference type="EMBL" id="FCNV02000027">
    <property type="protein sequence ID" value="SAL52446.1"/>
    <property type="molecule type" value="Genomic_DNA"/>
</dbReference>
<evidence type="ECO:0000256" key="5">
    <source>
        <dbReference type="SAM" id="MobiDB-lite"/>
    </source>
</evidence>
<evidence type="ECO:0000256" key="1">
    <source>
        <dbReference type="ARBA" id="ARBA00004613"/>
    </source>
</evidence>
<feature type="compositionally biased region" description="Basic and acidic residues" evidence="5">
    <location>
        <begin position="1757"/>
        <end position="1769"/>
    </location>
</feature>
<evidence type="ECO:0000256" key="2">
    <source>
        <dbReference type="ARBA" id="ARBA00022525"/>
    </source>
</evidence>
<evidence type="ECO:0000313" key="7">
    <source>
        <dbReference type="EMBL" id="SAL52446.1"/>
    </source>
</evidence>